<dbReference type="GO" id="GO:0005975">
    <property type="term" value="P:carbohydrate metabolic process"/>
    <property type="evidence" value="ECO:0007669"/>
    <property type="project" value="InterPro"/>
</dbReference>
<evidence type="ECO:0000256" key="4">
    <source>
        <dbReference type="RuleBase" id="RU362110"/>
    </source>
</evidence>
<dbReference type="CDD" id="cd18624">
    <property type="entry name" value="GH32_Fruct1-like"/>
    <property type="match status" value="1"/>
</dbReference>
<sequence length="610" mass="69580">MTLSFFFFNFFWQIFRMLTYIRPTTLVQLHTPLHFMMLFKTKLSSLNILMKIYGFCVFSLCCFLIFNGVQVEAFKNHTLLLNVSQPYRTAYHFQPSKNWMNGPMYYKGVYHFFYQFNPYGPLWGNISWAHAISHDLINWVHLDIALVPNEPYDINGCFSGSATILPNGEPAILYTGVDGNLHQLQNLAFPKNISDPLLNEWVKWSLNPILSPPDESNPFLYRDPSTGWMGPDGEWRVVIGTQIDHQGAAILYKSKDFQSWTMSPSPLQLSNITTFWECPDFYPVICNGKSGLDTSVISVQGKDIKHVLKASFNNQDYYIMGKYDPESDHYDVDADFMKSKGWLRYDYGRFYASKSFYDGDKKRRILWSWVCEGDTAPDAIEKGWSGLQTIPRSIQLSKNEDQLVQWPVKELEKLRTRKVHFKNKKLRGRSMIEISGITASQADVEITFRLSKHKHAEVLVPEVIDPQLLCTQKNASMGGKFGPFGLLVLASKDLTEHTAVFFRVFRTANSFRVIMCVDPSRSSSKPLIDKPIYGAFLALDPRHAKISLRTLIDHSIVESFGGEGLACITSRIYPVLAVGEQAHLFAFNNGTQSLSISSLSAWSMKKAQIV</sequence>
<dbReference type="SUPFAM" id="SSF75005">
    <property type="entry name" value="Arabinanase/levansucrase/invertase"/>
    <property type="match status" value="1"/>
</dbReference>
<feature type="domain" description="Glycosyl hydrolase family 32 N-terminal" evidence="6">
    <location>
        <begin position="92"/>
        <end position="407"/>
    </location>
</feature>
<dbReference type="Proteomes" id="UP000215914">
    <property type="component" value="Unassembled WGS sequence"/>
</dbReference>
<proteinExistence type="inferred from homology"/>
<dbReference type="FunFam" id="2.60.120.560:FF:000002">
    <property type="entry name" value="Beta-fructofuranosidase, insoluble isoenzyme CWINV1"/>
    <property type="match status" value="1"/>
</dbReference>
<dbReference type="InterPro" id="IPR013189">
    <property type="entry name" value="Glyco_hydro_32_C"/>
</dbReference>
<dbReference type="PANTHER" id="PTHR31953">
    <property type="entry name" value="BETA-FRUCTOFURANOSIDASE, INSOLUBLE ISOENZYME CWINV1-RELATED"/>
    <property type="match status" value="1"/>
</dbReference>
<dbReference type="EC" id="3.2.1.153" evidence="8"/>
<dbReference type="SUPFAM" id="SSF49899">
    <property type="entry name" value="Concanavalin A-like lectins/glucanases"/>
    <property type="match status" value="1"/>
</dbReference>
<comment type="similarity">
    <text evidence="1 4">Belongs to the glycosyl hydrolase 32 family.</text>
</comment>
<accession>A0A9K3JGP0</accession>
<gene>
    <name evidence="8" type="ORF">HanXRQr2_Chr03g0121611</name>
</gene>
<dbReference type="EMBL" id="MNCJ02000318">
    <property type="protein sequence ID" value="KAF5815306.1"/>
    <property type="molecule type" value="Genomic_DNA"/>
</dbReference>
<reference evidence="8" key="2">
    <citation type="submission" date="2020-06" db="EMBL/GenBank/DDBJ databases">
        <title>Helianthus annuus Genome sequencing and assembly Release 2.</title>
        <authorList>
            <person name="Gouzy J."/>
            <person name="Langlade N."/>
            <person name="Munos S."/>
        </authorList>
    </citation>
    <scope>NUCLEOTIDE SEQUENCE</scope>
    <source>
        <tissue evidence="8">Leaves</tissue>
    </source>
</reference>
<evidence type="ECO:0000259" key="7">
    <source>
        <dbReference type="Pfam" id="PF08244"/>
    </source>
</evidence>
<protein>
    <submittedName>
        <fullName evidence="8">Fructan beta-(2,1)-fructosidase</fullName>
        <ecNumber evidence="8">3.2.1.153</ecNumber>
    </submittedName>
</protein>
<keyword evidence="9" id="KW-1185">Reference proteome</keyword>
<feature type="transmembrane region" description="Helical" evidence="5">
    <location>
        <begin position="48"/>
        <end position="66"/>
    </location>
</feature>
<evidence type="ECO:0000313" key="8">
    <source>
        <dbReference type="EMBL" id="KAF5815306.1"/>
    </source>
</evidence>
<evidence type="ECO:0000256" key="1">
    <source>
        <dbReference type="ARBA" id="ARBA00009902"/>
    </source>
</evidence>
<organism evidence="8 9">
    <name type="scientific">Helianthus annuus</name>
    <name type="common">Common sunflower</name>
    <dbReference type="NCBI Taxonomy" id="4232"/>
    <lineage>
        <taxon>Eukaryota</taxon>
        <taxon>Viridiplantae</taxon>
        <taxon>Streptophyta</taxon>
        <taxon>Embryophyta</taxon>
        <taxon>Tracheophyta</taxon>
        <taxon>Spermatophyta</taxon>
        <taxon>Magnoliopsida</taxon>
        <taxon>eudicotyledons</taxon>
        <taxon>Gunneridae</taxon>
        <taxon>Pentapetalae</taxon>
        <taxon>asterids</taxon>
        <taxon>campanulids</taxon>
        <taxon>Asterales</taxon>
        <taxon>Asteraceae</taxon>
        <taxon>Asteroideae</taxon>
        <taxon>Heliantheae alliance</taxon>
        <taxon>Heliantheae</taxon>
        <taxon>Helianthus</taxon>
    </lineage>
</organism>
<keyword evidence="5" id="KW-0472">Membrane</keyword>
<keyword evidence="3 4" id="KW-0326">Glycosidase</keyword>
<comment type="caution">
    <text evidence="8">The sequence shown here is derived from an EMBL/GenBank/DDBJ whole genome shotgun (WGS) entry which is preliminary data.</text>
</comment>
<name>A0A9K3JGP0_HELAN</name>
<dbReference type="Pfam" id="PF08244">
    <property type="entry name" value="Glyco_hydro_32C"/>
    <property type="match status" value="1"/>
</dbReference>
<dbReference type="InterPro" id="IPR013320">
    <property type="entry name" value="ConA-like_dom_sf"/>
</dbReference>
<dbReference type="Gramene" id="mRNA:HanXRQr2_Chr03g0121611">
    <property type="protein sequence ID" value="mRNA:HanXRQr2_Chr03g0121611"/>
    <property type="gene ID" value="HanXRQr2_Chr03g0121611"/>
</dbReference>
<evidence type="ECO:0000259" key="6">
    <source>
        <dbReference type="Pfam" id="PF00251"/>
    </source>
</evidence>
<keyword evidence="5" id="KW-0812">Transmembrane</keyword>
<dbReference type="Gene3D" id="2.60.120.560">
    <property type="entry name" value="Exo-inulinase, domain 1"/>
    <property type="match status" value="1"/>
</dbReference>
<dbReference type="InterPro" id="IPR001362">
    <property type="entry name" value="Glyco_hydro_32"/>
</dbReference>
<evidence type="ECO:0000313" key="9">
    <source>
        <dbReference type="Proteomes" id="UP000215914"/>
    </source>
</evidence>
<dbReference type="GO" id="GO:0033948">
    <property type="term" value="F:fructan beta-(2,1)-fructosidase activity"/>
    <property type="evidence" value="ECO:0007669"/>
    <property type="project" value="UniProtKB-EC"/>
</dbReference>
<keyword evidence="5" id="KW-1133">Transmembrane helix</keyword>
<evidence type="ECO:0000256" key="5">
    <source>
        <dbReference type="SAM" id="Phobius"/>
    </source>
</evidence>
<dbReference type="InterPro" id="IPR023296">
    <property type="entry name" value="Glyco_hydro_beta-prop_sf"/>
</dbReference>
<dbReference type="Gene3D" id="2.115.10.20">
    <property type="entry name" value="Glycosyl hydrolase domain, family 43"/>
    <property type="match status" value="1"/>
</dbReference>
<dbReference type="SMART" id="SM00640">
    <property type="entry name" value="Glyco_32"/>
    <property type="match status" value="1"/>
</dbReference>
<evidence type="ECO:0000256" key="3">
    <source>
        <dbReference type="ARBA" id="ARBA00023295"/>
    </source>
</evidence>
<dbReference type="InterPro" id="IPR013148">
    <property type="entry name" value="Glyco_hydro_32_N"/>
</dbReference>
<keyword evidence="2 4" id="KW-0378">Hydrolase</keyword>
<feature type="domain" description="Glycosyl hydrolase family 32 C-terminal" evidence="7">
    <location>
        <begin position="410"/>
        <end position="603"/>
    </location>
</feature>
<dbReference type="Pfam" id="PF00251">
    <property type="entry name" value="Glyco_hydro_32N"/>
    <property type="match status" value="1"/>
</dbReference>
<reference evidence="8" key="1">
    <citation type="journal article" date="2017" name="Nature">
        <title>The sunflower genome provides insights into oil metabolism, flowering and Asterid evolution.</title>
        <authorList>
            <person name="Badouin H."/>
            <person name="Gouzy J."/>
            <person name="Grassa C.J."/>
            <person name="Murat F."/>
            <person name="Staton S.E."/>
            <person name="Cottret L."/>
            <person name="Lelandais-Briere C."/>
            <person name="Owens G.L."/>
            <person name="Carrere S."/>
            <person name="Mayjonade B."/>
            <person name="Legrand L."/>
            <person name="Gill N."/>
            <person name="Kane N.C."/>
            <person name="Bowers J.E."/>
            <person name="Hubner S."/>
            <person name="Bellec A."/>
            <person name="Berard A."/>
            <person name="Berges H."/>
            <person name="Blanchet N."/>
            <person name="Boniface M.C."/>
            <person name="Brunel D."/>
            <person name="Catrice O."/>
            <person name="Chaidir N."/>
            <person name="Claudel C."/>
            <person name="Donnadieu C."/>
            <person name="Faraut T."/>
            <person name="Fievet G."/>
            <person name="Helmstetter N."/>
            <person name="King M."/>
            <person name="Knapp S.J."/>
            <person name="Lai Z."/>
            <person name="Le Paslier M.C."/>
            <person name="Lippi Y."/>
            <person name="Lorenzon L."/>
            <person name="Mandel J.R."/>
            <person name="Marage G."/>
            <person name="Marchand G."/>
            <person name="Marquand E."/>
            <person name="Bret-Mestries E."/>
            <person name="Morien E."/>
            <person name="Nambeesan S."/>
            <person name="Nguyen T."/>
            <person name="Pegot-Espagnet P."/>
            <person name="Pouilly N."/>
            <person name="Raftis F."/>
            <person name="Sallet E."/>
            <person name="Schiex T."/>
            <person name="Thomas J."/>
            <person name="Vandecasteele C."/>
            <person name="Vares D."/>
            <person name="Vear F."/>
            <person name="Vautrin S."/>
            <person name="Crespi M."/>
            <person name="Mangin B."/>
            <person name="Burke J.M."/>
            <person name="Salse J."/>
            <person name="Munos S."/>
            <person name="Vincourt P."/>
            <person name="Rieseberg L.H."/>
            <person name="Langlade N.B."/>
        </authorList>
    </citation>
    <scope>NUCLEOTIDE SEQUENCE</scope>
    <source>
        <tissue evidence="8">Leaves</tissue>
    </source>
</reference>
<dbReference type="InterPro" id="IPR050551">
    <property type="entry name" value="Fructan_Metab_Enzymes"/>
</dbReference>
<dbReference type="AlphaFoldDB" id="A0A9K3JGP0"/>
<evidence type="ECO:0000256" key="2">
    <source>
        <dbReference type="ARBA" id="ARBA00022801"/>
    </source>
</evidence>